<dbReference type="EMBL" id="BARS01006798">
    <property type="protein sequence ID" value="GAF73859.1"/>
    <property type="molecule type" value="Genomic_DNA"/>
</dbReference>
<organism evidence="2">
    <name type="scientific">marine sediment metagenome</name>
    <dbReference type="NCBI Taxonomy" id="412755"/>
    <lineage>
        <taxon>unclassified sequences</taxon>
        <taxon>metagenomes</taxon>
        <taxon>ecological metagenomes</taxon>
    </lineage>
</organism>
<evidence type="ECO:0000256" key="1">
    <source>
        <dbReference type="SAM" id="Coils"/>
    </source>
</evidence>
<accession>X0RYE8</accession>
<sequence length="39" mass="4509">MKAALNRLEVAAEKRELLVKELQNDRKALRAKMKRMKGA</sequence>
<evidence type="ECO:0000313" key="2">
    <source>
        <dbReference type="EMBL" id="GAF73859.1"/>
    </source>
</evidence>
<proteinExistence type="predicted"/>
<reference evidence="2" key="1">
    <citation type="journal article" date="2014" name="Front. Microbiol.">
        <title>High frequency of phylogenetically diverse reductive dehalogenase-homologous genes in deep subseafloor sedimentary metagenomes.</title>
        <authorList>
            <person name="Kawai M."/>
            <person name="Futagami T."/>
            <person name="Toyoda A."/>
            <person name="Takaki Y."/>
            <person name="Nishi S."/>
            <person name="Hori S."/>
            <person name="Arai W."/>
            <person name="Tsubouchi T."/>
            <person name="Morono Y."/>
            <person name="Uchiyama I."/>
            <person name="Ito T."/>
            <person name="Fujiyama A."/>
            <person name="Inagaki F."/>
            <person name="Takami H."/>
        </authorList>
    </citation>
    <scope>NUCLEOTIDE SEQUENCE</scope>
    <source>
        <strain evidence="2">Expedition CK06-06</strain>
    </source>
</reference>
<protein>
    <submittedName>
        <fullName evidence="2">Uncharacterized protein</fullName>
    </submittedName>
</protein>
<comment type="caution">
    <text evidence="2">The sequence shown here is derived from an EMBL/GenBank/DDBJ whole genome shotgun (WGS) entry which is preliminary data.</text>
</comment>
<dbReference type="AlphaFoldDB" id="X0RYE8"/>
<keyword evidence="1" id="KW-0175">Coiled coil</keyword>
<gene>
    <name evidence="2" type="ORF">S01H1_13184</name>
</gene>
<feature type="coiled-coil region" evidence="1">
    <location>
        <begin position="1"/>
        <end position="39"/>
    </location>
</feature>
<name>X0RYE8_9ZZZZ</name>